<dbReference type="InterPro" id="IPR016161">
    <property type="entry name" value="Ald_DH/histidinol_DH"/>
</dbReference>
<dbReference type="Gene3D" id="3.40.605.10">
    <property type="entry name" value="Aldehyde Dehydrogenase, Chain A, domain 1"/>
    <property type="match status" value="1"/>
</dbReference>
<evidence type="ECO:0000256" key="4">
    <source>
        <dbReference type="HAMAP-Rule" id="MF_01174"/>
    </source>
</evidence>
<evidence type="ECO:0000256" key="2">
    <source>
        <dbReference type="ARBA" id="ARBA00023002"/>
    </source>
</evidence>
<dbReference type="UniPathway" id="UPA00185">
    <property type="reaction ID" value="UER00282"/>
</dbReference>
<keyword evidence="8" id="KW-1185">Reference proteome</keyword>
<evidence type="ECO:0000256" key="1">
    <source>
        <dbReference type="ARBA" id="ARBA00022503"/>
    </source>
</evidence>
<dbReference type="EC" id="1.2.1.71" evidence="4"/>
<dbReference type="PROSITE" id="PS00070">
    <property type="entry name" value="ALDEHYDE_DEHYDR_CYS"/>
    <property type="match status" value="1"/>
</dbReference>
<evidence type="ECO:0000313" key="8">
    <source>
        <dbReference type="Proteomes" id="UP000281112"/>
    </source>
</evidence>
<dbReference type="InterPro" id="IPR015590">
    <property type="entry name" value="Aldehyde_DH_dom"/>
</dbReference>
<accession>A0A3N9TC43</accession>
<proteinExistence type="inferred from homology"/>
<dbReference type="InterPro" id="IPR016162">
    <property type="entry name" value="Ald_DH_N"/>
</dbReference>
<comment type="caution">
    <text evidence="7">The sequence shown here is derived from an EMBL/GenBank/DDBJ whole genome shotgun (WGS) entry which is preliminary data.</text>
</comment>
<dbReference type="RefSeq" id="WP_124938738.1">
    <property type="nucleotide sequence ID" value="NZ_RJVQ01000011.1"/>
</dbReference>
<protein>
    <recommendedName>
        <fullName evidence="4">N-succinylglutamate 5-semialdehyde dehydrogenase</fullName>
        <ecNumber evidence="4">1.2.1.71</ecNumber>
    </recommendedName>
    <alternativeName>
        <fullName evidence="4">Succinylglutamic semialdehyde dehydrogenase</fullName>
        <shortName evidence="4">SGSD</shortName>
    </alternativeName>
</protein>
<evidence type="ECO:0000256" key="3">
    <source>
        <dbReference type="ARBA" id="ARBA00023027"/>
    </source>
</evidence>
<evidence type="ECO:0000256" key="5">
    <source>
        <dbReference type="PROSITE-ProRule" id="PRU10007"/>
    </source>
</evidence>
<dbReference type="SUPFAM" id="SSF53720">
    <property type="entry name" value="ALDH-like"/>
    <property type="match status" value="1"/>
</dbReference>
<keyword evidence="3 4" id="KW-0520">NAD</keyword>
<dbReference type="Proteomes" id="UP000281112">
    <property type="component" value="Unassembled WGS sequence"/>
</dbReference>
<dbReference type="Gene3D" id="3.40.309.10">
    <property type="entry name" value="Aldehyde Dehydrogenase, Chain A, domain 2"/>
    <property type="match status" value="1"/>
</dbReference>
<dbReference type="InterPro" id="IPR017649">
    <property type="entry name" value="SuccinylGlu_semiald_DH_AstD"/>
</dbReference>
<dbReference type="FunFam" id="3.40.605.10:FF:000010">
    <property type="entry name" value="N-succinylglutamate 5-semialdehyde dehydrogenase"/>
    <property type="match status" value="1"/>
</dbReference>
<feature type="active site" evidence="4 5">
    <location>
        <position position="243"/>
    </location>
</feature>
<reference evidence="7 8" key="1">
    <citation type="submission" date="2018-11" db="EMBL/GenBank/DDBJ databases">
        <title>Vibrio LJC006 sp. nov., isolated from seawater during the bloom of the enteromorpha.</title>
        <authorList>
            <person name="Liang J."/>
        </authorList>
    </citation>
    <scope>NUCLEOTIDE SEQUENCE [LARGE SCALE GENOMIC DNA]</scope>
    <source>
        <strain evidence="7 8">LJC006</strain>
    </source>
</reference>
<comment type="function">
    <text evidence="4">Catalyzes the NAD-dependent reduction of succinylglutamate semialdehyde into succinylglutamate.</text>
</comment>
<dbReference type="InterPro" id="IPR029510">
    <property type="entry name" value="Ald_DH_CS_GLU"/>
</dbReference>
<dbReference type="InterPro" id="IPR016160">
    <property type="entry name" value="Ald_DH_CS_CYS"/>
</dbReference>
<dbReference type="HAMAP" id="MF_01174">
    <property type="entry name" value="Aldedh_AstD"/>
    <property type="match status" value="1"/>
</dbReference>
<name>A0A3N9TC43_9VIBR</name>
<dbReference type="AlphaFoldDB" id="A0A3N9TC43"/>
<feature type="active site" evidence="4">
    <location>
        <position position="278"/>
    </location>
</feature>
<dbReference type="GO" id="GO:0019544">
    <property type="term" value="P:L-arginine catabolic process to L-glutamate"/>
    <property type="evidence" value="ECO:0007669"/>
    <property type="project" value="UniProtKB-UniRule"/>
</dbReference>
<feature type="binding site" evidence="4">
    <location>
        <begin position="220"/>
        <end position="225"/>
    </location>
    <ligand>
        <name>NAD(+)</name>
        <dbReference type="ChEBI" id="CHEBI:57540"/>
    </ligand>
</feature>
<gene>
    <name evidence="4 7" type="primary">astD</name>
    <name evidence="7" type="ORF">EES38_18740</name>
</gene>
<dbReference type="GO" id="GO:0043824">
    <property type="term" value="F:succinylglutamate-semialdehyde dehydrogenase activity"/>
    <property type="evidence" value="ECO:0007669"/>
    <property type="project" value="UniProtKB-EC"/>
</dbReference>
<sequence>MSLYIAGHWQQGLGDSFHSYEPYSSVSVWDGNGASQEQVEEAIASARNALSTWKKRPFQDREKIVLRFAEEVKNHADELAQIISRETGKPFWETKTEVAAVSGKIGLSIDAYHQRTGHSTQSNNDVEITVTHRPIGVLAVFGAYNFPCHLPNGHIVPALLAGNTVVFKPSELTPLSGEKMVRLWESVGLPKGVLNLVQGAKNTGIALANAKNIDGLLFTGSADTGQIIHRAFGGYPEKMLALEMGGNNPLVVTEKGGDFSSVVYQIIQSAYLSSGQRCTCARRLLIPDSEYGDQLIEHLCLAIQSIRMDQPFAQPQPFMGPLISAEAAKALERAQKHLLSIGGKALVLGKLGPYGFFSPALIDVTDINQLPDEEYFGPLLQVIRYDQFPHAVSIANDTRFGLSAGLISLCDQEWNDFQETIRAGIVNRNRPLTGASGSAPFGGPGASGNYRPGAYYAADYCAYPMASMASKTPQLPDVMTPGLDHFAK</sequence>
<comment type="catalytic activity">
    <reaction evidence="4">
        <text>N-succinyl-L-glutamate 5-semialdehyde + NAD(+) + H2O = N-succinyl-L-glutamate + NADH + 2 H(+)</text>
        <dbReference type="Rhea" id="RHEA:10812"/>
        <dbReference type="ChEBI" id="CHEBI:15377"/>
        <dbReference type="ChEBI" id="CHEBI:15378"/>
        <dbReference type="ChEBI" id="CHEBI:57540"/>
        <dbReference type="ChEBI" id="CHEBI:57945"/>
        <dbReference type="ChEBI" id="CHEBI:58520"/>
        <dbReference type="ChEBI" id="CHEBI:58763"/>
        <dbReference type="EC" id="1.2.1.71"/>
    </reaction>
</comment>
<evidence type="ECO:0000313" key="7">
    <source>
        <dbReference type="EMBL" id="RQW61639.1"/>
    </source>
</evidence>
<dbReference type="PANTHER" id="PTHR11699">
    <property type="entry name" value="ALDEHYDE DEHYDROGENASE-RELATED"/>
    <property type="match status" value="1"/>
</dbReference>
<dbReference type="OrthoDB" id="9812625at2"/>
<dbReference type="GO" id="GO:0019545">
    <property type="term" value="P:L-arginine catabolic process to succinate"/>
    <property type="evidence" value="ECO:0007669"/>
    <property type="project" value="UniProtKB-UniRule"/>
</dbReference>
<dbReference type="CDD" id="cd07095">
    <property type="entry name" value="ALDH_SGSD_AstD"/>
    <property type="match status" value="1"/>
</dbReference>
<keyword evidence="2 4" id="KW-0560">Oxidoreductase</keyword>
<feature type="domain" description="Aldehyde dehydrogenase" evidence="6">
    <location>
        <begin position="11"/>
        <end position="459"/>
    </location>
</feature>
<organism evidence="7 8">
    <name type="scientific">Vibrio viridaestus</name>
    <dbReference type="NCBI Taxonomy" id="2487322"/>
    <lineage>
        <taxon>Bacteria</taxon>
        <taxon>Pseudomonadati</taxon>
        <taxon>Pseudomonadota</taxon>
        <taxon>Gammaproteobacteria</taxon>
        <taxon>Vibrionales</taxon>
        <taxon>Vibrionaceae</taxon>
        <taxon>Vibrio</taxon>
    </lineage>
</organism>
<dbReference type="NCBIfam" id="NF006992">
    <property type="entry name" value="PRK09457.1"/>
    <property type="match status" value="1"/>
</dbReference>
<dbReference type="Pfam" id="PF00171">
    <property type="entry name" value="Aldedh"/>
    <property type="match status" value="1"/>
</dbReference>
<keyword evidence="1 4" id="KW-0056">Arginine metabolism</keyword>
<dbReference type="NCBIfam" id="TIGR03240">
    <property type="entry name" value="arg_catab_astD"/>
    <property type="match status" value="1"/>
</dbReference>
<comment type="pathway">
    <text evidence="4">Amino-acid degradation; L-arginine degradation via AST pathway; L-glutamate and succinate from L-arginine: step 4/5.</text>
</comment>
<comment type="similarity">
    <text evidence="4">Belongs to the aldehyde dehydrogenase family. AstD subfamily.</text>
</comment>
<dbReference type="InterPro" id="IPR016163">
    <property type="entry name" value="Ald_DH_C"/>
</dbReference>
<dbReference type="EMBL" id="RJVQ01000011">
    <property type="protein sequence ID" value="RQW61639.1"/>
    <property type="molecule type" value="Genomic_DNA"/>
</dbReference>
<dbReference type="PROSITE" id="PS00687">
    <property type="entry name" value="ALDEHYDE_DEHYDR_GLU"/>
    <property type="match status" value="1"/>
</dbReference>
<evidence type="ECO:0000259" key="6">
    <source>
        <dbReference type="Pfam" id="PF00171"/>
    </source>
</evidence>